<dbReference type="Proteomes" id="UP001498771">
    <property type="component" value="Unassembled WGS sequence"/>
</dbReference>
<proteinExistence type="inferred from homology"/>
<evidence type="ECO:0000313" key="6">
    <source>
        <dbReference type="EMBL" id="KAK7203335.1"/>
    </source>
</evidence>
<comment type="subcellular location">
    <subcellularLocation>
        <location evidence="3">Nucleus</location>
    </subcellularLocation>
</comment>
<organism evidence="6 7">
    <name type="scientific">Myxozyma melibiosi</name>
    <dbReference type="NCBI Taxonomy" id="54550"/>
    <lineage>
        <taxon>Eukaryota</taxon>
        <taxon>Fungi</taxon>
        <taxon>Dikarya</taxon>
        <taxon>Ascomycota</taxon>
        <taxon>Saccharomycotina</taxon>
        <taxon>Lipomycetes</taxon>
        <taxon>Lipomycetales</taxon>
        <taxon>Lipomycetaceae</taxon>
        <taxon>Myxozyma</taxon>
    </lineage>
</organism>
<comment type="similarity">
    <text evidence="2">Belongs to the IWS1 family.</text>
</comment>
<name>A0ABR1F0F6_9ASCO</name>
<evidence type="ECO:0000259" key="5">
    <source>
        <dbReference type="PROSITE" id="PS51319"/>
    </source>
</evidence>
<dbReference type="Pfam" id="PF08711">
    <property type="entry name" value="Med26"/>
    <property type="match status" value="1"/>
</dbReference>
<dbReference type="RefSeq" id="XP_064766368.1">
    <property type="nucleotide sequence ID" value="XM_064913440.1"/>
</dbReference>
<dbReference type="GeneID" id="90038952"/>
<evidence type="ECO:0000256" key="2">
    <source>
        <dbReference type="ARBA" id="ARBA00037992"/>
    </source>
</evidence>
<feature type="compositionally biased region" description="Basic and acidic residues" evidence="4">
    <location>
        <begin position="110"/>
        <end position="129"/>
    </location>
</feature>
<evidence type="ECO:0000256" key="3">
    <source>
        <dbReference type="PROSITE-ProRule" id="PRU00649"/>
    </source>
</evidence>
<sequence length="305" mass="35383">MSDKEEQSDREEDKVVQEEAEKEELNNNNLFDDDEDELSDLDEDQFQDINEDNVGLPISTDVFQKVQRHKRAKDDSEPAAPKKRKERTRTARRSEAAGDDGKPARKRQPKKAEEGGKPRNDYESLDPDARRLRELEDKLDAALKPQKKRKKVDEDDIEQMQDERIVRVRDQMREAAMRDAEAIKDGLPAVHKLKMLPEVRSILQKHSLYDSILDNNMLESVRLWLEPLPDASLPSYSIQKEMFAALEELPIKTTHLRESGVGKVVLFYQQSRKPEVSIKHIAEKLVGDWSRPIISRNKKRNLVVR</sequence>
<dbReference type="PANTHER" id="PTHR46010:SF1">
    <property type="entry name" value="PROTEIN IWS1 HOMOLOG"/>
    <property type="match status" value="1"/>
</dbReference>
<accession>A0ABR1F0F6</accession>
<feature type="compositionally biased region" description="Basic and acidic residues" evidence="4">
    <location>
        <begin position="88"/>
        <end position="103"/>
    </location>
</feature>
<evidence type="ECO:0000313" key="7">
    <source>
        <dbReference type="Proteomes" id="UP001498771"/>
    </source>
</evidence>
<dbReference type="Gene3D" id="1.20.930.10">
    <property type="entry name" value="Conserved domain common to transcription factors TFIIS, elongin A, CRSP70"/>
    <property type="match status" value="1"/>
</dbReference>
<dbReference type="InterPro" id="IPR051037">
    <property type="entry name" value="RNAPII_TF_IWS1"/>
</dbReference>
<feature type="region of interest" description="Disordered" evidence="4">
    <location>
        <begin position="1"/>
        <end position="129"/>
    </location>
</feature>
<gene>
    <name evidence="6" type="ORF">BZA70DRAFT_283447</name>
</gene>
<evidence type="ECO:0000256" key="1">
    <source>
        <dbReference type="ARBA" id="ARBA00037349"/>
    </source>
</evidence>
<keyword evidence="3" id="KW-0539">Nucleus</keyword>
<protein>
    <recommendedName>
        <fullName evidence="5">TFIIS N-terminal domain-containing protein</fullName>
    </recommendedName>
</protein>
<dbReference type="InterPro" id="IPR035441">
    <property type="entry name" value="TFIIS/LEDGF_dom_sf"/>
</dbReference>
<comment type="caution">
    <text evidence="6">The sequence shown here is derived from an EMBL/GenBank/DDBJ whole genome shotgun (WGS) entry which is preliminary data.</text>
</comment>
<comment type="function">
    <text evidence="1">Transcription factor involved in RNA polymerase II transcription regulation. May function in both SPT15/TBP post-recruitment and recruitment steps of transcription.</text>
</comment>
<evidence type="ECO:0000256" key="4">
    <source>
        <dbReference type="SAM" id="MobiDB-lite"/>
    </source>
</evidence>
<dbReference type="InterPro" id="IPR017923">
    <property type="entry name" value="TFIIS_N"/>
</dbReference>
<dbReference type="PANTHER" id="PTHR46010">
    <property type="entry name" value="PROTEIN IWS1 HOMOLOG"/>
    <property type="match status" value="1"/>
</dbReference>
<feature type="compositionally biased region" description="Acidic residues" evidence="4">
    <location>
        <begin position="31"/>
        <end position="51"/>
    </location>
</feature>
<reference evidence="6 7" key="1">
    <citation type="submission" date="2024-03" db="EMBL/GenBank/DDBJ databases">
        <title>Genome-scale model development and genomic sequencing of the oleaginous clade Lipomyces.</title>
        <authorList>
            <consortium name="Lawrence Berkeley National Laboratory"/>
            <person name="Czajka J.J."/>
            <person name="Han Y."/>
            <person name="Kim J."/>
            <person name="Mondo S.J."/>
            <person name="Hofstad B.A."/>
            <person name="Robles A."/>
            <person name="Haridas S."/>
            <person name="Riley R."/>
            <person name="LaButti K."/>
            <person name="Pangilinan J."/>
            <person name="Andreopoulos W."/>
            <person name="Lipzen A."/>
            <person name="Yan J."/>
            <person name="Wang M."/>
            <person name="Ng V."/>
            <person name="Grigoriev I.V."/>
            <person name="Spatafora J.W."/>
            <person name="Magnuson J.K."/>
            <person name="Baker S.E."/>
            <person name="Pomraning K.R."/>
        </authorList>
    </citation>
    <scope>NUCLEOTIDE SEQUENCE [LARGE SCALE GENOMIC DNA]</scope>
    <source>
        <strain evidence="6 7">Phaff 52-87</strain>
    </source>
</reference>
<dbReference type="PROSITE" id="PS51319">
    <property type="entry name" value="TFIIS_N"/>
    <property type="match status" value="1"/>
</dbReference>
<feature type="compositionally biased region" description="Basic and acidic residues" evidence="4">
    <location>
        <begin position="1"/>
        <end position="25"/>
    </location>
</feature>
<keyword evidence="7" id="KW-1185">Reference proteome</keyword>
<dbReference type="EMBL" id="JBBJBU010000012">
    <property type="protein sequence ID" value="KAK7203335.1"/>
    <property type="molecule type" value="Genomic_DNA"/>
</dbReference>
<feature type="domain" description="TFIIS N-terminal" evidence="5">
    <location>
        <begin position="219"/>
        <end position="296"/>
    </location>
</feature>